<evidence type="ECO:0000256" key="1">
    <source>
        <dbReference type="SAM" id="MobiDB-lite"/>
    </source>
</evidence>
<accession>A0A8J4U6R2</accession>
<keyword evidence="3" id="KW-1185">Reference proteome</keyword>
<evidence type="ECO:0000313" key="3">
    <source>
        <dbReference type="Proteomes" id="UP000727407"/>
    </source>
</evidence>
<feature type="region of interest" description="Disordered" evidence="1">
    <location>
        <begin position="42"/>
        <end position="75"/>
    </location>
</feature>
<dbReference type="EMBL" id="QNUK01000153">
    <property type="protein sequence ID" value="KAF5899871.1"/>
    <property type="molecule type" value="Genomic_DNA"/>
</dbReference>
<dbReference type="OrthoDB" id="439917at2759"/>
<feature type="non-terminal residue" evidence="2">
    <location>
        <position position="1"/>
    </location>
</feature>
<protein>
    <submittedName>
        <fullName evidence="2">Multiple epidermal growth factor-like domains protein 6</fullName>
    </submittedName>
</protein>
<feature type="non-terminal residue" evidence="2">
    <location>
        <position position="75"/>
    </location>
</feature>
<gene>
    <name evidence="2" type="ORF">DAT39_010411</name>
</gene>
<reference evidence="2" key="1">
    <citation type="submission" date="2020-07" db="EMBL/GenBank/DDBJ databases">
        <title>Clarias magur genome sequencing, assembly and annotation.</title>
        <authorList>
            <person name="Kushwaha B."/>
            <person name="Kumar R."/>
            <person name="Das P."/>
            <person name="Joshi C.G."/>
            <person name="Kumar D."/>
            <person name="Nagpure N.S."/>
            <person name="Pandey M."/>
            <person name="Agarwal S."/>
            <person name="Srivastava S."/>
            <person name="Singh M."/>
            <person name="Sahoo L."/>
            <person name="Jayasankar P."/>
            <person name="Meher P.K."/>
            <person name="Koringa P.G."/>
            <person name="Iquebal M.A."/>
            <person name="Das S.P."/>
            <person name="Bit A."/>
            <person name="Patnaik S."/>
            <person name="Patel N."/>
            <person name="Shah T.M."/>
            <person name="Hinsu A."/>
            <person name="Jena J.K."/>
        </authorList>
    </citation>
    <scope>NUCLEOTIDE SEQUENCE</scope>
    <source>
        <strain evidence="2">CIFAMagur01</strain>
        <tissue evidence="2">Testis</tissue>
    </source>
</reference>
<name>A0A8J4U6R2_CLAMG</name>
<sequence length="75" mass="7940">SYCPHSGMSQPLPCPMGHNTDIAGQSSCKICNSSEACASMPRTELQPSQRNRMSISCPPGTHRDGEGPGCDVCPF</sequence>
<dbReference type="AlphaFoldDB" id="A0A8J4U6R2"/>
<comment type="caution">
    <text evidence="2">The sequence shown here is derived from an EMBL/GenBank/DDBJ whole genome shotgun (WGS) entry which is preliminary data.</text>
</comment>
<dbReference type="Proteomes" id="UP000727407">
    <property type="component" value="Unassembled WGS sequence"/>
</dbReference>
<proteinExistence type="predicted"/>
<feature type="compositionally biased region" description="Polar residues" evidence="1">
    <location>
        <begin position="45"/>
        <end position="54"/>
    </location>
</feature>
<evidence type="ECO:0000313" key="2">
    <source>
        <dbReference type="EMBL" id="KAF5899871.1"/>
    </source>
</evidence>
<organism evidence="2 3">
    <name type="scientific">Clarias magur</name>
    <name type="common">Asian catfish</name>
    <name type="synonym">Macropteronotus magur</name>
    <dbReference type="NCBI Taxonomy" id="1594786"/>
    <lineage>
        <taxon>Eukaryota</taxon>
        <taxon>Metazoa</taxon>
        <taxon>Chordata</taxon>
        <taxon>Craniata</taxon>
        <taxon>Vertebrata</taxon>
        <taxon>Euteleostomi</taxon>
        <taxon>Actinopterygii</taxon>
        <taxon>Neopterygii</taxon>
        <taxon>Teleostei</taxon>
        <taxon>Ostariophysi</taxon>
        <taxon>Siluriformes</taxon>
        <taxon>Clariidae</taxon>
        <taxon>Clarias</taxon>
    </lineage>
</organism>